<proteinExistence type="predicted"/>
<keyword evidence="2" id="KW-0812">Transmembrane</keyword>
<evidence type="ECO:0000256" key="2">
    <source>
        <dbReference type="SAM" id="Phobius"/>
    </source>
</evidence>
<dbReference type="EMBL" id="KV426080">
    <property type="protein sequence ID" value="KZV89145.1"/>
    <property type="molecule type" value="Genomic_DNA"/>
</dbReference>
<evidence type="ECO:0008006" key="5">
    <source>
        <dbReference type="Google" id="ProtNLM"/>
    </source>
</evidence>
<feature type="transmembrane region" description="Helical" evidence="2">
    <location>
        <begin position="152"/>
        <end position="170"/>
    </location>
</feature>
<feature type="transmembrane region" description="Helical" evidence="2">
    <location>
        <begin position="267"/>
        <end position="286"/>
    </location>
</feature>
<keyword evidence="2" id="KW-1133">Transmembrane helix</keyword>
<accession>A0A165FKK5</accession>
<gene>
    <name evidence="3" type="ORF">EXIGLDRAFT_721631</name>
</gene>
<protein>
    <recommendedName>
        <fullName evidence="5">Family A G protein-coupled receptor-like protein</fullName>
    </recommendedName>
</protein>
<keyword evidence="4" id="KW-1185">Reference proteome</keyword>
<feature type="transmembrane region" description="Helical" evidence="2">
    <location>
        <begin position="190"/>
        <end position="211"/>
    </location>
</feature>
<evidence type="ECO:0000256" key="1">
    <source>
        <dbReference type="SAM" id="MobiDB-lite"/>
    </source>
</evidence>
<reference evidence="3 4" key="1">
    <citation type="journal article" date="2016" name="Mol. Biol. Evol.">
        <title>Comparative Genomics of Early-Diverging Mushroom-Forming Fungi Provides Insights into the Origins of Lignocellulose Decay Capabilities.</title>
        <authorList>
            <person name="Nagy L.G."/>
            <person name="Riley R."/>
            <person name="Tritt A."/>
            <person name="Adam C."/>
            <person name="Daum C."/>
            <person name="Floudas D."/>
            <person name="Sun H."/>
            <person name="Yadav J.S."/>
            <person name="Pangilinan J."/>
            <person name="Larsson K.H."/>
            <person name="Matsuura K."/>
            <person name="Barry K."/>
            <person name="Labutti K."/>
            <person name="Kuo R."/>
            <person name="Ohm R.A."/>
            <person name="Bhattacharya S.S."/>
            <person name="Shirouzu T."/>
            <person name="Yoshinaga Y."/>
            <person name="Martin F.M."/>
            <person name="Grigoriev I.V."/>
            <person name="Hibbett D.S."/>
        </authorList>
    </citation>
    <scope>NUCLEOTIDE SEQUENCE [LARGE SCALE GENOMIC DNA]</scope>
    <source>
        <strain evidence="3 4">HHB12029</strain>
    </source>
</reference>
<organism evidence="3 4">
    <name type="scientific">Exidia glandulosa HHB12029</name>
    <dbReference type="NCBI Taxonomy" id="1314781"/>
    <lineage>
        <taxon>Eukaryota</taxon>
        <taxon>Fungi</taxon>
        <taxon>Dikarya</taxon>
        <taxon>Basidiomycota</taxon>
        <taxon>Agaricomycotina</taxon>
        <taxon>Agaricomycetes</taxon>
        <taxon>Auriculariales</taxon>
        <taxon>Exidiaceae</taxon>
        <taxon>Exidia</taxon>
    </lineage>
</organism>
<name>A0A165FKK5_EXIGL</name>
<feature type="transmembrane region" description="Helical" evidence="2">
    <location>
        <begin position="26"/>
        <end position="44"/>
    </location>
</feature>
<dbReference type="AlphaFoldDB" id="A0A165FKK5"/>
<dbReference type="Proteomes" id="UP000077266">
    <property type="component" value="Unassembled WGS sequence"/>
</dbReference>
<evidence type="ECO:0000313" key="3">
    <source>
        <dbReference type="EMBL" id="KZV89145.1"/>
    </source>
</evidence>
<sequence length="344" mass="38047">MADSNSMRIPTPVGGTPMHIDGVPSILFAIAYGVLVPFIVARMFRPGNRSALLVGTSIYAIERVVVYSLRASQAYGATRNTSGGLLIYLQLSLAQGYITMAQDTVPLLRVMLVHATNPPVEDVIEPRHPEVKDNPRTDPTNKSKMRFWVRRAMDVLNLGFLAATVPNGVQGGKYKTALHNQEEADKLQRFRYASTAVTLLFMLIIGVWTLYAYFRIANVRRAAALRILTILALILPVPIYRFATMHFTIPDLLFTGPGSLESGSSKALFYVFHCLPEWATAALLVLPNTRKLFRTGAWGDWRGQDGQKGCVAARKEQREEKERKRLASVNVANGTGNPNMSSVV</sequence>
<evidence type="ECO:0000313" key="4">
    <source>
        <dbReference type="Proteomes" id="UP000077266"/>
    </source>
</evidence>
<feature type="region of interest" description="Disordered" evidence="1">
    <location>
        <begin position="322"/>
        <end position="344"/>
    </location>
</feature>
<feature type="transmembrane region" description="Helical" evidence="2">
    <location>
        <begin position="223"/>
        <end position="243"/>
    </location>
</feature>
<feature type="compositionally biased region" description="Polar residues" evidence="1">
    <location>
        <begin position="330"/>
        <end position="344"/>
    </location>
</feature>
<dbReference type="OrthoDB" id="2562239at2759"/>
<dbReference type="InParanoid" id="A0A165FKK5"/>
<keyword evidence="2" id="KW-0472">Membrane</keyword>